<dbReference type="PANTHER" id="PTHR11889">
    <property type="entry name" value="HEDGEHOG"/>
    <property type="match status" value="1"/>
</dbReference>
<dbReference type="Gene3D" id="2.170.16.10">
    <property type="entry name" value="Hedgehog/Intein (Hint) domain"/>
    <property type="match status" value="1"/>
</dbReference>
<dbReference type="AlphaFoldDB" id="A0A814H9D3"/>
<dbReference type="SMART" id="SM00306">
    <property type="entry name" value="HintN"/>
    <property type="match status" value="1"/>
</dbReference>
<evidence type="ECO:0000313" key="6">
    <source>
        <dbReference type="Proteomes" id="UP000663829"/>
    </source>
</evidence>
<evidence type="ECO:0000256" key="1">
    <source>
        <dbReference type="ARBA" id="ARBA00022473"/>
    </source>
</evidence>
<reference evidence="4" key="1">
    <citation type="submission" date="2021-02" db="EMBL/GenBank/DDBJ databases">
        <authorList>
            <person name="Nowell W R."/>
        </authorList>
    </citation>
    <scope>NUCLEOTIDE SEQUENCE</scope>
</reference>
<evidence type="ECO:0000313" key="4">
    <source>
        <dbReference type="EMBL" id="CAF1006663.1"/>
    </source>
</evidence>
<dbReference type="OrthoDB" id="5212at2759"/>
<dbReference type="InterPro" id="IPR001657">
    <property type="entry name" value="Hedgehog"/>
</dbReference>
<dbReference type="Proteomes" id="UP000663829">
    <property type="component" value="Unassembled WGS sequence"/>
</dbReference>
<dbReference type="PANTHER" id="PTHR11889:SF31">
    <property type="entry name" value="PROTEIN HEDGEHOG"/>
    <property type="match status" value="1"/>
</dbReference>
<evidence type="ECO:0000256" key="2">
    <source>
        <dbReference type="ARBA" id="ARBA00022729"/>
    </source>
</evidence>
<dbReference type="PRINTS" id="PR00632">
    <property type="entry name" value="SONICHHOG"/>
</dbReference>
<dbReference type="Pfam" id="PF01079">
    <property type="entry name" value="Hint"/>
    <property type="match status" value="1"/>
</dbReference>
<dbReference type="GO" id="GO:0007224">
    <property type="term" value="P:smoothened signaling pathway"/>
    <property type="evidence" value="ECO:0007669"/>
    <property type="project" value="TreeGrafter"/>
</dbReference>
<evidence type="ECO:0000313" key="5">
    <source>
        <dbReference type="EMBL" id="CAF3777902.1"/>
    </source>
</evidence>
<keyword evidence="1" id="KW-0217">Developmental protein</keyword>
<keyword evidence="6" id="KW-1185">Reference proteome</keyword>
<dbReference type="GO" id="GO:0007267">
    <property type="term" value="P:cell-cell signaling"/>
    <property type="evidence" value="ECO:0007669"/>
    <property type="project" value="InterPro"/>
</dbReference>
<dbReference type="Proteomes" id="UP000681722">
    <property type="component" value="Unassembled WGS sequence"/>
</dbReference>
<evidence type="ECO:0000259" key="3">
    <source>
        <dbReference type="SMART" id="SM00306"/>
    </source>
</evidence>
<dbReference type="SUPFAM" id="SSF51294">
    <property type="entry name" value="Hedgehog/intein (Hint) domain"/>
    <property type="match status" value="1"/>
</dbReference>
<dbReference type="GO" id="GO:0048731">
    <property type="term" value="P:system development"/>
    <property type="evidence" value="ECO:0007669"/>
    <property type="project" value="UniProtKB-ARBA"/>
</dbReference>
<gene>
    <name evidence="4" type="ORF">GPM918_LOCUS14044</name>
    <name evidence="5" type="ORF">SRO942_LOCUS14044</name>
</gene>
<feature type="domain" description="Hint" evidence="3">
    <location>
        <begin position="107"/>
        <end position="207"/>
    </location>
</feature>
<dbReference type="GO" id="GO:0010468">
    <property type="term" value="P:regulation of gene expression"/>
    <property type="evidence" value="ECO:0007669"/>
    <property type="project" value="TreeGrafter"/>
</dbReference>
<dbReference type="GO" id="GO:0005509">
    <property type="term" value="F:calcium ion binding"/>
    <property type="evidence" value="ECO:0007669"/>
    <property type="project" value="TreeGrafter"/>
</dbReference>
<dbReference type="GO" id="GO:0016540">
    <property type="term" value="P:protein autoprocessing"/>
    <property type="evidence" value="ECO:0007669"/>
    <property type="project" value="InterPro"/>
</dbReference>
<dbReference type="InterPro" id="IPR001767">
    <property type="entry name" value="Hedgehog_Hint"/>
</dbReference>
<dbReference type="GO" id="GO:0001708">
    <property type="term" value="P:cell fate specification"/>
    <property type="evidence" value="ECO:0007669"/>
    <property type="project" value="TreeGrafter"/>
</dbReference>
<dbReference type="GO" id="GO:0005113">
    <property type="term" value="F:patched binding"/>
    <property type="evidence" value="ECO:0007669"/>
    <property type="project" value="TreeGrafter"/>
</dbReference>
<dbReference type="GO" id="GO:0016539">
    <property type="term" value="P:intein-mediated protein splicing"/>
    <property type="evidence" value="ECO:0007669"/>
    <property type="project" value="InterPro"/>
</dbReference>
<dbReference type="InterPro" id="IPR006141">
    <property type="entry name" value="Intein_N"/>
</dbReference>
<protein>
    <recommendedName>
        <fullName evidence="3">Hint domain-containing protein</fullName>
    </recommendedName>
</protein>
<organism evidence="4 6">
    <name type="scientific">Didymodactylos carnosus</name>
    <dbReference type="NCBI Taxonomy" id="1234261"/>
    <lineage>
        <taxon>Eukaryota</taxon>
        <taxon>Metazoa</taxon>
        <taxon>Spiralia</taxon>
        <taxon>Gnathifera</taxon>
        <taxon>Rotifera</taxon>
        <taxon>Eurotatoria</taxon>
        <taxon>Bdelloidea</taxon>
        <taxon>Philodinida</taxon>
        <taxon>Philodinidae</taxon>
        <taxon>Didymodactylos</taxon>
    </lineage>
</organism>
<proteinExistence type="predicted"/>
<dbReference type="PROSITE" id="PS50817">
    <property type="entry name" value="INTEIN_N_TER"/>
    <property type="match status" value="1"/>
</dbReference>
<dbReference type="EMBL" id="CAJNOQ010003323">
    <property type="protein sequence ID" value="CAF1006663.1"/>
    <property type="molecule type" value="Genomic_DNA"/>
</dbReference>
<dbReference type="CDD" id="cd00081">
    <property type="entry name" value="Hint"/>
    <property type="match status" value="1"/>
</dbReference>
<dbReference type="EMBL" id="CAJOBC010003323">
    <property type="protein sequence ID" value="CAF3777902.1"/>
    <property type="molecule type" value="Genomic_DNA"/>
</dbReference>
<comment type="caution">
    <text evidence="4">The sequence shown here is derived from an EMBL/GenBank/DDBJ whole genome shotgun (WGS) entry which is preliminary data.</text>
</comment>
<sequence length="316" mass="35169">MLVLFLLFISKTYGKCNLEDNPTGIIVCLANIATAFEAVFTKDLRVLCYTANSLSACLKPHMRGCLVEHITNGVLDEISYLAISCCPAHNSGTLGNCYIREAQTGEQKCFSADSSVRLTNGQQKLVTELKHGDEVYAFDQINQNIISTVIIGMLDNEPHRFGFFKSLVTSNGHQLTLSLNHLIPTKQNGYLMAKDLTPARTSFKYYATGIEIYVANSENVLKVESISNITNVWKQGYAAPLTQSGTIIVNHVAASCYATINSHRLAHTILAPMRWWYSLSRYLSLSAKTDTHQTGIHWFPNVIFKITSYFLPSIIN</sequence>
<accession>A0A814H9D3</accession>
<dbReference type="InterPro" id="IPR036844">
    <property type="entry name" value="Hint_dom_sf"/>
</dbReference>
<dbReference type="InterPro" id="IPR050387">
    <property type="entry name" value="Hedgehog_Signaling"/>
</dbReference>
<name>A0A814H9D3_9BILA</name>
<dbReference type="GO" id="GO:0005615">
    <property type="term" value="C:extracellular space"/>
    <property type="evidence" value="ECO:0007669"/>
    <property type="project" value="TreeGrafter"/>
</dbReference>
<keyword evidence="2" id="KW-0732">Signal</keyword>
<dbReference type="InterPro" id="IPR003587">
    <property type="entry name" value="Hint_dom_N"/>
</dbReference>